<dbReference type="AlphaFoldDB" id="A0A4P9CA58"/>
<feature type="chain" id="PRO_5038621998" evidence="2">
    <location>
        <begin position="22"/>
        <end position="365"/>
    </location>
</feature>
<dbReference type="RefSeq" id="WP_074617535.1">
    <property type="nucleotide sequence ID" value="NZ_CABJDW020000001.1"/>
</dbReference>
<feature type="signal peptide" evidence="2">
    <location>
        <begin position="1"/>
        <end position="21"/>
    </location>
</feature>
<evidence type="ECO:0000256" key="1">
    <source>
        <dbReference type="ARBA" id="ARBA00008814"/>
    </source>
</evidence>
<dbReference type="PANTHER" id="PTHR30535:SF34">
    <property type="entry name" value="MOLYBDATE-BINDING PROTEIN MOLA"/>
    <property type="match status" value="1"/>
</dbReference>
<reference evidence="4 5" key="1">
    <citation type="submission" date="2018-05" db="EMBL/GenBank/DDBJ databases">
        <title>Genome comparison of Eubacterium sp.</title>
        <authorList>
            <person name="Feng Y."/>
            <person name="Sanchez-Andrea I."/>
            <person name="Stams A.J.M."/>
            <person name="De Vos W.M."/>
        </authorList>
    </citation>
    <scope>NUCLEOTIDE SEQUENCE [LARGE SCALE GENOMIC DNA]</scope>
    <source>
        <strain evidence="4 5">YI</strain>
    </source>
</reference>
<gene>
    <name evidence="4" type="ORF">CPZ25_010115</name>
</gene>
<proteinExistence type="inferred from homology"/>
<keyword evidence="5" id="KW-1185">Reference proteome</keyword>
<dbReference type="Proteomes" id="UP000218387">
    <property type="component" value="Chromosome"/>
</dbReference>
<dbReference type="KEGG" id="emt:CPZ25_010115"/>
<accession>A0A4P9CA58</accession>
<dbReference type="PANTHER" id="PTHR30535">
    <property type="entry name" value="VITAMIN B12-BINDING PROTEIN"/>
    <property type="match status" value="1"/>
</dbReference>
<organism evidence="4 5">
    <name type="scientific">Eubacterium maltosivorans</name>
    <dbReference type="NCBI Taxonomy" id="2041044"/>
    <lineage>
        <taxon>Bacteria</taxon>
        <taxon>Bacillati</taxon>
        <taxon>Bacillota</taxon>
        <taxon>Clostridia</taxon>
        <taxon>Eubacteriales</taxon>
        <taxon>Eubacteriaceae</taxon>
        <taxon>Eubacterium</taxon>
    </lineage>
</organism>
<dbReference type="PROSITE" id="PS50983">
    <property type="entry name" value="FE_B12_PBP"/>
    <property type="match status" value="1"/>
</dbReference>
<sequence length="365" mass="39822">MKKFKKALSVLLVLVLLSFTAAGCSQNNSDTAKSDNAAGDRTITDMSGAEVTVPAEVKSVINLWPSSNQIMIALGAQDKQTAYMATLQKPSFTWMQIVNPAIMEKQTVGGNGDVTAEELLNLKPDLVITSSDEDAEAYRAAGLNAACMMFNNYDGLKESVLKTGEALGTSEKERADKYVEYLEKNIKLVQDRLKDVKDEDKPVVHYVDGQSGTSPYKTTGNGTMQEEWLTMAGGKLSTDGILQGMSKEITPEQFLSINPDVIIVGGTGQADAYDALMSDASLANLKAVQDGKVYRNPQGTFQWDRFGSESALQVLWAAKTLYPDKFEDIDMKKETISFYKDYLGYDLSDEYADAILAGKNAPDGR</sequence>
<evidence type="ECO:0000313" key="5">
    <source>
        <dbReference type="Proteomes" id="UP000218387"/>
    </source>
</evidence>
<protein>
    <submittedName>
        <fullName evidence="4">Peptide ABC transporter substrate-binding protein</fullName>
    </submittedName>
</protein>
<evidence type="ECO:0000259" key="3">
    <source>
        <dbReference type="PROSITE" id="PS50983"/>
    </source>
</evidence>
<dbReference type="SUPFAM" id="SSF53807">
    <property type="entry name" value="Helical backbone' metal receptor"/>
    <property type="match status" value="1"/>
</dbReference>
<dbReference type="Gene3D" id="1.20.58.2180">
    <property type="match status" value="1"/>
</dbReference>
<comment type="similarity">
    <text evidence="1">Belongs to the bacterial solute-binding protein 8 family.</text>
</comment>
<dbReference type="Pfam" id="PF01497">
    <property type="entry name" value="Peripla_BP_2"/>
    <property type="match status" value="1"/>
</dbReference>
<dbReference type="EMBL" id="CP029487">
    <property type="protein sequence ID" value="QCT71665.1"/>
    <property type="molecule type" value="Genomic_DNA"/>
</dbReference>
<dbReference type="PROSITE" id="PS51257">
    <property type="entry name" value="PROKAR_LIPOPROTEIN"/>
    <property type="match status" value="1"/>
</dbReference>
<keyword evidence="2" id="KW-0732">Signal</keyword>
<dbReference type="InterPro" id="IPR050902">
    <property type="entry name" value="ABC_Transporter_SBP"/>
</dbReference>
<feature type="domain" description="Fe/B12 periplasmic-binding" evidence="3">
    <location>
        <begin position="59"/>
        <end position="325"/>
    </location>
</feature>
<evidence type="ECO:0000313" key="4">
    <source>
        <dbReference type="EMBL" id="QCT71665.1"/>
    </source>
</evidence>
<dbReference type="InterPro" id="IPR002491">
    <property type="entry name" value="ABC_transptr_periplasmic_BD"/>
</dbReference>
<name>A0A4P9CA58_EUBML</name>
<evidence type="ECO:0000256" key="2">
    <source>
        <dbReference type="SAM" id="SignalP"/>
    </source>
</evidence>
<dbReference type="Gene3D" id="3.40.50.1980">
    <property type="entry name" value="Nitrogenase molybdenum iron protein domain"/>
    <property type="match status" value="2"/>
</dbReference>